<organism evidence="3 4">
    <name type="scientific">Paramuricea clavata</name>
    <name type="common">Red gorgonian</name>
    <name type="synonym">Violescent sea-whip</name>
    <dbReference type="NCBI Taxonomy" id="317549"/>
    <lineage>
        <taxon>Eukaryota</taxon>
        <taxon>Metazoa</taxon>
        <taxon>Cnidaria</taxon>
        <taxon>Anthozoa</taxon>
        <taxon>Octocorallia</taxon>
        <taxon>Malacalcyonacea</taxon>
        <taxon>Plexauridae</taxon>
        <taxon>Paramuricea</taxon>
    </lineage>
</organism>
<dbReference type="OrthoDB" id="5953030at2759"/>
<feature type="region of interest" description="Disordered" evidence="1">
    <location>
        <begin position="62"/>
        <end position="122"/>
    </location>
</feature>
<name>A0A7D9EFW9_PARCT</name>
<dbReference type="EMBL" id="CACRXK020006203">
    <property type="protein sequence ID" value="CAB4008701.1"/>
    <property type="molecule type" value="Genomic_DNA"/>
</dbReference>
<keyword evidence="3" id="KW-0808">Transferase</keyword>
<dbReference type="PANTHER" id="PTHR33776:SF4">
    <property type="entry name" value="ENDONUCLEASE_EXONUCLEASE_PHOSPHATASE DOMAIN-CONTAINING PROTEIN"/>
    <property type="match status" value="1"/>
</dbReference>
<evidence type="ECO:0000256" key="1">
    <source>
        <dbReference type="SAM" id="MobiDB-lite"/>
    </source>
</evidence>
<keyword evidence="3" id="KW-0548">Nucleotidyltransferase</keyword>
<accession>A0A7D9EFW9</accession>
<protein>
    <submittedName>
        <fullName evidence="3">RNA-directed DNA polymerase from transposon X-element</fullName>
    </submittedName>
</protein>
<feature type="region of interest" description="Disordered" evidence="1">
    <location>
        <begin position="356"/>
        <end position="375"/>
    </location>
</feature>
<dbReference type="Pfam" id="PF03372">
    <property type="entry name" value="Exo_endo_phos"/>
    <property type="match status" value="1"/>
</dbReference>
<evidence type="ECO:0000259" key="2">
    <source>
        <dbReference type="Pfam" id="PF03372"/>
    </source>
</evidence>
<dbReference type="InterPro" id="IPR036691">
    <property type="entry name" value="Endo/exonu/phosph_ase_sf"/>
</dbReference>
<keyword evidence="4" id="KW-1185">Reference proteome</keyword>
<evidence type="ECO:0000313" key="4">
    <source>
        <dbReference type="Proteomes" id="UP001152795"/>
    </source>
</evidence>
<comment type="caution">
    <text evidence="3">The sequence shown here is derived from an EMBL/GenBank/DDBJ whole genome shotgun (WGS) entry which is preliminary data.</text>
</comment>
<gene>
    <name evidence="3" type="ORF">PACLA_8A052639</name>
</gene>
<dbReference type="AlphaFoldDB" id="A0A7D9EFW9"/>
<feature type="compositionally biased region" description="Basic and acidic residues" evidence="1">
    <location>
        <begin position="97"/>
        <end position="117"/>
    </location>
</feature>
<dbReference type="SUPFAM" id="SSF56219">
    <property type="entry name" value="DNase I-like"/>
    <property type="match status" value="1"/>
</dbReference>
<keyword evidence="3" id="KW-0695">RNA-directed DNA polymerase</keyword>
<feature type="compositionally biased region" description="Polar residues" evidence="1">
    <location>
        <begin position="78"/>
        <end position="93"/>
    </location>
</feature>
<dbReference type="InterPro" id="IPR005135">
    <property type="entry name" value="Endo/exonuclease/phosphatase"/>
</dbReference>
<dbReference type="Gene3D" id="3.60.10.10">
    <property type="entry name" value="Endonuclease/exonuclease/phosphatase"/>
    <property type="match status" value="1"/>
</dbReference>
<feature type="domain" description="Endonuclease/exonuclease/phosphatase" evidence="2">
    <location>
        <begin position="535"/>
        <end position="691"/>
    </location>
</feature>
<dbReference type="PANTHER" id="PTHR33776">
    <property type="entry name" value="ENDO/EXONUCLEASE/PHOSPHATASE DOMAIN-CONTAINING PROTEIN"/>
    <property type="match status" value="1"/>
</dbReference>
<proteinExistence type="predicted"/>
<feature type="region of interest" description="Disordered" evidence="1">
    <location>
        <begin position="392"/>
        <end position="428"/>
    </location>
</feature>
<sequence>MNELTEKDLNWTSPGGHCKLLELDEAEIRWYSNNKSLTISGKASDDIKSQLRILADLPWADTEATDEGNDNGKDAVIDNTNGEAPEGANNNVGNDGVRSEGCETGHSEVIDENESRESNGASNYKHTVCQCPVREIVAELKGMKHEIAILQSLIQSTVINNQVPDNASIQIADIKSEIVKLSAEHQSVIKDQNLKYAILEQRWLKAEEERDSLRSVLKIVVQEKDRVNVSNLQPEYSCVGDPSVQQNNLKAHSMVNNSSSAVQIDLTSSDDYHSQQRELGVHPTIQITQKPLYSATQTSETNIPSLVPGGQPWISRRYDQLNVSNRSNKPTPISRYPQYSAASICRTIPDQYRVDQPCLHNGSNQESIHQLAHGQVNSDASNKNMINNTNSLNCNPSPHRHSPSIDVNSTECRVTHHPPSPSNSRDQSTMIRDMQQPPMPPHRTKISILGDSMIKRVQSRQIRRAIKDQCPRTTISLSELIVRNDFPDATTKISKINNELLCLSRSKGYYLINNSNISVQNLDRYGLHLNVSIDGYHCVRRDRTTSKGGGLIVYIPYDLNFNIRSDIQVSDEYYEIEYLWIEFLFQNSKSILVNFLYQPDTSNKWRAQFENLLKIADNEHKEILILGDFNCNVLDKSKYRFLRQLASQYQIKQLINNITRPVSGTLIDHIYTSNHEHVLRSGIIEIGLSDHFPIYITRKVNPHIFSNQKYHQTITYRRTKHLNVSRFCSDLDTLPSTTLEIFDSPDDQLEIFYEHFNSVY</sequence>
<dbReference type="Proteomes" id="UP001152795">
    <property type="component" value="Unassembled WGS sequence"/>
</dbReference>
<evidence type="ECO:0000313" key="3">
    <source>
        <dbReference type="EMBL" id="CAB4008701.1"/>
    </source>
</evidence>
<reference evidence="3" key="1">
    <citation type="submission" date="2020-04" db="EMBL/GenBank/DDBJ databases">
        <authorList>
            <person name="Alioto T."/>
            <person name="Alioto T."/>
            <person name="Gomez Garrido J."/>
        </authorList>
    </citation>
    <scope>NUCLEOTIDE SEQUENCE</scope>
    <source>
        <strain evidence="3">A484AB</strain>
    </source>
</reference>
<dbReference type="GO" id="GO:0003964">
    <property type="term" value="F:RNA-directed DNA polymerase activity"/>
    <property type="evidence" value="ECO:0007669"/>
    <property type="project" value="UniProtKB-KW"/>
</dbReference>